<organism evidence="2 3">
    <name type="scientific">Cetobacterium ceti</name>
    <dbReference type="NCBI Taxonomy" id="180163"/>
    <lineage>
        <taxon>Bacteria</taxon>
        <taxon>Fusobacteriati</taxon>
        <taxon>Fusobacteriota</taxon>
        <taxon>Fusobacteriia</taxon>
        <taxon>Fusobacteriales</taxon>
        <taxon>Fusobacteriaceae</taxon>
        <taxon>Cetobacterium</taxon>
    </lineage>
</organism>
<dbReference type="Proteomes" id="UP000191153">
    <property type="component" value="Unassembled WGS sequence"/>
</dbReference>
<dbReference type="STRING" id="180163.SAMN02745174_02476"/>
<keyword evidence="3" id="KW-1185">Reference proteome</keyword>
<feature type="compositionally biased region" description="Polar residues" evidence="1">
    <location>
        <begin position="214"/>
        <end position="232"/>
    </location>
</feature>
<sequence>MPKLKKIINGEYIEGTSYSLEQRPNGKVKLTFNPDEVITPGTPIGAEEINEIQKNNVYSCSLTRTMVGQKEVYTADLQGFENFGKFEIMLQVNFTETNTTSNPFLRIENTEYPIQNISVGKLRGEVFIKIRANKAYVLNLISEELENNSNISFSLRGALNLKNWLVSNYTTLMNNIKEVLDTKIESIKTSINGKLNHGGYGGTGQDLKNAIDGKQNTNDNTLQTDSKSIAGA</sequence>
<gene>
    <name evidence="2" type="ORF">SAMN02745174_02476</name>
</gene>
<dbReference type="EMBL" id="FUWX01000033">
    <property type="protein sequence ID" value="SKA07934.1"/>
    <property type="molecule type" value="Genomic_DNA"/>
</dbReference>
<reference evidence="2 3" key="1">
    <citation type="submission" date="2017-02" db="EMBL/GenBank/DDBJ databases">
        <authorList>
            <person name="Peterson S.W."/>
        </authorList>
    </citation>
    <scope>NUCLEOTIDE SEQUENCE [LARGE SCALE GENOMIC DNA]</scope>
    <source>
        <strain evidence="2 3">ATCC 700028</strain>
    </source>
</reference>
<evidence type="ECO:0000313" key="2">
    <source>
        <dbReference type="EMBL" id="SKA07934.1"/>
    </source>
</evidence>
<evidence type="ECO:0000313" key="3">
    <source>
        <dbReference type="Proteomes" id="UP000191153"/>
    </source>
</evidence>
<feature type="non-terminal residue" evidence="2">
    <location>
        <position position="232"/>
    </location>
</feature>
<feature type="region of interest" description="Disordered" evidence="1">
    <location>
        <begin position="206"/>
        <end position="232"/>
    </location>
</feature>
<accession>A0A1T4QW49</accession>
<proteinExistence type="predicted"/>
<evidence type="ECO:0000256" key="1">
    <source>
        <dbReference type="SAM" id="MobiDB-lite"/>
    </source>
</evidence>
<dbReference type="RefSeq" id="WP_143311356.1">
    <property type="nucleotide sequence ID" value="NZ_FUWX01000033.1"/>
</dbReference>
<name>A0A1T4QW49_9FUSO</name>
<dbReference type="AlphaFoldDB" id="A0A1T4QW49"/>
<protein>
    <submittedName>
        <fullName evidence="2">Uncharacterized protein</fullName>
    </submittedName>
</protein>